<dbReference type="OrthoDB" id="6607069at2759"/>
<feature type="domain" description="MULE transposase" evidence="1">
    <location>
        <begin position="190"/>
        <end position="284"/>
    </location>
</feature>
<accession>A0A6G0T6G0</accession>
<sequence>MNSAEKMLSEKGKLIFIVNKFKFSFHKLLQNGQHRYKCTKRGCTANLKVLENHDIVWTSCNLEHNHDADEENKIERQIISIISNNLKRKATENMCERSSKLLHSYLRENNINAITTKDVTYIKHNIFQARASLRPNLPRSSQEVHDILKDMNVKTYEGNTFLQVNNAEKGILLFSTDGNLKFLSQSTTFYVDGTFSYCAQFFYQFFTIHVIKNNHYVPLVFTLLKDKKQESYVDIFRIIDNYCLTYNNVFNLESIYVDFKIAIHNAINDVWPLTKVRGCRFHLGQSWYRAIQKFGISPEYVQNTEIGQYLTYIFGLPFLDPQSVGDCFSDELAEILPMNEKLTKFNDYLVETYIANDSTFPPEIWAEKSNSIHRTTNSCESFHSKFNS</sequence>
<evidence type="ECO:0000259" key="1">
    <source>
        <dbReference type="Pfam" id="PF10551"/>
    </source>
</evidence>
<dbReference type="Proteomes" id="UP000475862">
    <property type="component" value="Unassembled WGS sequence"/>
</dbReference>
<reference evidence="2 3" key="1">
    <citation type="submission" date="2019-08" db="EMBL/GenBank/DDBJ databases">
        <title>The genome of the soybean aphid Biotype 1, its phylome, world population structure and adaptation to the North American continent.</title>
        <authorList>
            <person name="Giordano R."/>
            <person name="Donthu R.K."/>
            <person name="Hernandez A.G."/>
            <person name="Wright C.L."/>
            <person name="Zimin A.V."/>
        </authorList>
    </citation>
    <scope>NUCLEOTIDE SEQUENCE [LARGE SCALE GENOMIC DNA]</scope>
    <source>
        <tissue evidence="2">Whole aphids</tissue>
    </source>
</reference>
<dbReference type="Gene3D" id="2.20.25.240">
    <property type="match status" value="1"/>
</dbReference>
<evidence type="ECO:0000313" key="3">
    <source>
        <dbReference type="Proteomes" id="UP000475862"/>
    </source>
</evidence>
<dbReference type="AlphaFoldDB" id="A0A6G0T6G0"/>
<gene>
    <name evidence="2" type="ORF">AGLY_014165</name>
</gene>
<evidence type="ECO:0000313" key="2">
    <source>
        <dbReference type="EMBL" id="KAE9525638.1"/>
    </source>
</evidence>
<protein>
    <recommendedName>
        <fullName evidence="1">MULE transposase domain-containing protein</fullName>
    </recommendedName>
</protein>
<name>A0A6G0T6G0_APHGL</name>
<proteinExistence type="predicted"/>
<dbReference type="PANTHER" id="PTHR47160:SF8">
    <property type="entry name" value="MULE TRANSPOSASE DOMAIN-CONTAINING PROTEIN"/>
    <property type="match status" value="1"/>
</dbReference>
<dbReference type="Pfam" id="PF10551">
    <property type="entry name" value="MULE"/>
    <property type="match status" value="1"/>
</dbReference>
<dbReference type="InterPro" id="IPR018289">
    <property type="entry name" value="MULE_transposase_dom"/>
</dbReference>
<dbReference type="EMBL" id="VYZN01000059">
    <property type="protein sequence ID" value="KAE9525638.1"/>
    <property type="molecule type" value="Genomic_DNA"/>
</dbReference>
<comment type="caution">
    <text evidence="2">The sequence shown here is derived from an EMBL/GenBank/DDBJ whole genome shotgun (WGS) entry which is preliminary data.</text>
</comment>
<dbReference type="PANTHER" id="PTHR47160">
    <property type="entry name" value="PUTATIVE-RELATED"/>
    <property type="match status" value="1"/>
</dbReference>
<organism evidence="2 3">
    <name type="scientific">Aphis glycines</name>
    <name type="common">Soybean aphid</name>
    <dbReference type="NCBI Taxonomy" id="307491"/>
    <lineage>
        <taxon>Eukaryota</taxon>
        <taxon>Metazoa</taxon>
        <taxon>Ecdysozoa</taxon>
        <taxon>Arthropoda</taxon>
        <taxon>Hexapoda</taxon>
        <taxon>Insecta</taxon>
        <taxon>Pterygota</taxon>
        <taxon>Neoptera</taxon>
        <taxon>Paraneoptera</taxon>
        <taxon>Hemiptera</taxon>
        <taxon>Sternorrhyncha</taxon>
        <taxon>Aphidomorpha</taxon>
        <taxon>Aphidoidea</taxon>
        <taxon>Aphididae</taxon>
        <taxon>Aphidini</taxon>
        <taxon>Aphis</taxon>
        <taxon>Aphis</taxon>
    </lineage>
</organism>
<keyword evidence="3" id="KW-1185">Reference proteome</keyword>